<sequence length="794" mass="86765">EHRHDGRRTGGPPPPGRPARPDPGAGRSREQPQGRQHRAAEAPADGLHRHLRIGQELAGLRHDRRRVAADDQRDLQRLRPGLHADARAPGRRRARGAHHRDHRRPGADGCQRPLHRRHGHRHRSPAADPVQPARAAAHRLGAGVLLQRRLHQRRGCGHRGARRADREGAAQLQHHRRHVPALRGDGHRQRHRPHPAVRRDEGAGRGRDHRSGLQRRRVVRAHLRRGGAGRRPRRELHREAAPGVPVRRAAQDQGRGHQPDLRGPGPEDLEVDPVQGRRRAAAARAGVRGAGRDLLHLPGVRRHAAERGGPLVEDRGDQHRRRLRDADQRPRHLGAGTARAVGRAPARLPGRHPRLVRRDRPGLPQPEQAVRHAVGRGGAAHQDDPSPGLGADRCHLRLRRADDRPAPARHLADERPAPAAARQGQHGAGRGAQAGGHRHRRPRGRPGPRRGHSGRHRLLPGHRRRAAGQRHPHRTAPGRPGAPQADRAHAVGGAGGARRRDAQPARRRRRHPARGPGGADGRRGLRQELPGLGLGRRAGGGGDGGPGRDPRLTAEQPRDLHRAARADPQGLRQGQRRQARAVQRQLRGCLPDLQRRGRRLHRPGDDGRRRDDLRAVRGQALPSIGARAPPGRPRHQPGAGDVGGRGGGLLPRGCGAHPCGARRAGAARRRRARLPDAGPAAHHAVGRGAPAAQARDPHGGQGRRARPRRADHRSAPGRRRAAARAARPAGRLRHLRAGHRALPGGDGARRLDHRPGPGCRPRRRTDRLRGHPGRPGRGPLHAHRRAPGGVRRRL</sequence>
<feature type="compositionally biased region" description="Basic and acidic residues" evidence="1">
    <location>
        <begin position="66"/>
        <end position="88"/>
    </location>
</feature>
<feature type="region of interest" description="Disordered" evidence="1">
    <location>
        <begin position="64"/>
        <end position="137"/>
    </location>
</feature>
<feature type="compositionally biased region" description="Basic residues" evidence="1">
    <location>
        <begin position="436"/>
        <end position="476"/>
    </location>
</feature>
<dbReference type="EMBL" id="CADCUB010000008">
    <property type="protein sequence ID" value="CAA9305888.1"/>
    <property type="molecule type" value="Genomic_DNA"/>
</dbReference>
<feature type="compositionally biased region" description="Basic and acidic residues" evidence="1">
    <location>
        <begin position="546"/>
        <end position="565"/>
    </location>
</feature>
<name>A0A6J4KHB4_9ACTN</name>
<feature type="compositionally biased region" description="Basic residues" evidence="1">
    <location>
        <begin position="89"/>
        <end position="103"/>
    </location>
</feature>
<feature type="region of interest" description="Disordered" evidence="1">
    <location>
        <begin position="153"/>
        <end position="287"/>
    </location>
</feature>
<feature type="compositionally biased region" description="Gly residues" evidence="1">
    <location>
        <begin position="532"/>
        <end position="545"/>
    </location>
</feature>
<feature type="region of interest" description="Disordered" evidence="1">
    <location>
        <begin position="302"/>
        <end position="794"/>
    </location>
</feature>
<feature type="compositionally biased region" description="Low complexity" evidence="1">
    <location>
        <begin position="126"/>
        <end position="135"/>
    </location>
</feature>
<feature type="compositionally biased region" description="Basic residues" evidence="1">
    <location>
        <begin position="113"/>
        <end position="124"/>
    </location>
</feature>
<feature type="compositionally biased region" description="Basic residues" evidence="1">
    <location>
        <begin position="760"/>
        <end position="794"/>
    </location>
</feature>
<feature type="non-terminal residue" evidence="2">
    <location>
        <position position="1"/>
    </location>
</feature>
<feature type="region of interest" description="Disordered" evidence="1">
    <location>
        <begin position="1"/>
        <end position="49"/>
    </location>
</feature>
<dbReference type="AlphaFoldDB" id="A0A6J4KHB4"/>
<feature type="compositionally biased region" description="Gly residues" evidence="1">
    <location>
        <begin position="640"/>
        <end position="650"/>
    </location>
</feature>
<gene>
    <name evidence="2" type="ORF">AVDCRST_MAG07-85</name>
</gene>
<reference evidence="2" key="1">
    <citation type="submission" date="2020-02" db="EMBL/GenBank/DDBJ databases">
        <authorList>
            <person name="Meier V. D."/>
        </authorList>
    </citation>
    <scope>NUCLEOTIDE SEQUENCE</scope>
    <source>
        <strain evidence="2">AVDCRST_MAG07</strain>
    </source>
</reference>
<feature type="non-terminal residue" evidence="2">
    <location>
        <position position="794"/>
    </location>
</feature>
<feature type="compositionally biased region" description="Basic residues" evidence="1">
    <location>
        <begin position="212"/>
        <end position="235"/>
    </location>
</feature>
<feature type="compositionally biased region" description="Basic and acidic residues" evidence="1">
    <location>
        <begin position="197"/>
        <end position="211"/>
    </location>
</feature>
<feature type="compositionally biased region" description="Basic residues" evidence="1">
    <location>
        <begin position="701"/>
        <end position="722"/>
    </location>
</feature>
<evidence type="ECO:0000256" key="1">
    <source>
        <dbReference type="SAM" id="MobiDB-lite"/>
    </source>
</evidence>
<feature type="compositionally biased region" description="Low complexity" evidence="1">
    <location>
        <begin position="651"/>
        <end position="664"/>
    </location>
</feature>
<accession>A0A6J4KHB4</accession>
<evidence type="ECO:0000313" key="2">
    <source>
        <dbReference type="EMBL" id="CAA9305888.1"/>
    </source>
</evidence>
<feature type="compositionally biased region" description="Basic and acidic residues" evidence="1">
    <location>
        <begin position="392"/>
        <end position="416"/>
    </location>
</feature>
<protein>
    <submittedName>
        <fullName evidence="2">Uncharacterized protein</fullName>
    </submittedName>
</protein>
<feature type="compositionally biased region" description="Basic and acidic residues" evidence="1">
    <location>
        <begin position="602"/>
        <end position="615"/>
    </location>
</feature>
<feature type="compositionally biased region" description="Basic residues" evidence="1">
    <location>
        <begin position="730"/>
        <end position="739"/>
    </location>
</feature>
<organism evidence="2">
    <name type="scientific">uncultured Frankineae bacterium</name>
    <dbReference type="NCBI Taxonomy" id="437475"/>
    <lineage>
        <taxon>Bacteria</taxon>
        <taxon>Bacillati</taxon>
        <taxon>Actinomycetota</taxon>
        <taxon>Actinomycetes</taxon>
        <taxon>Frankiales</taxon>
        <taxon>environmental samples</taxon>
    </lineage>
</organism>
<proteinExistence type="predicted"/>